<reference evidence="2 3" key="1">
    <citation type="submission" date="2014-08" db="EMBL/GenBank/DDBJ databases">
        <title>Whole genome shotgun sequence of Sphingomonas paucimobilis NBRC 13935.</title>
        <authorList>
            <person name="Hosoyama A."/>
            <person name="Hashimoto M."/>
            <person name="Hosoyama Y."/>
            <person name="Noguchi M."/>
            <person name="Uohara A."/>
            <person name="Ohji S."/>
            <person name="Katano-Makiyama Y."/>
            <person name="Ichikawa N."/>
            <person name="Kimura A."/>
            <person name="Yamazoe A."/>
            <person name="Fujita N."/>
        </authorList>
    </citation>
    <scope>NUCLEOTIDE SEQUENCE [LARGE SCALE GENOMIC DNA]</scope>
    <source>
        <strain evidence="2 3">NBRC 13935</strain>
    </source>
</reference>
<feature type="compositionally biased region" description="Low complexity" evidence="1">
    <location>
        <begin position="52"/>
        <end position="72"/>
    </location>
</feature>
<gene>
    <name evidence="2" type="ORF">SP6_14_03620</name>
</gene>
<dbReference type="Pfam" id="PF18856">
    <property type="entry name" value="baeRF_family12"/>
    <property type="match status" value="1"/>
</dbReference>
<dbReference type="InterPro" id="IPR041374">
    <property type="entry name" value="BaeRF_family12"/>
</dbReference>
<comment type="caution">
    <text evidence="2">The sequence shown here is derived from an EMBL/GenBank/DDBJ whole genome shotgun (WGS) entry which is preliminary data.</text>
</comment>
<evidence type="ECO:0000313" key="2">
    <source>
        <dbReference type="EMBL" id="GAN13203.1"/>
    </source>
</evidence>
<proteinExistence type="predicted"/>
<keyword evidence="3" id="KW-1185">Reference proteome</keyword>
<protein>
    <submittedName>
        <fullName evidence="2">DNA, contig: SP614</fullName>
    </submittedName>
</protein>
<dbReference type="RefSeq" id="WP_007403368.1">
    <property type="nucleotide sequence ID" value="NZ_BBJS01000014.1"/>
</dbReference>
<dbReference type="GeneID" id="78529038"/>
<dbReference type="AlphaFoldDB" id="A0A0C9NEP7"/>
<accession>A0A0C9NEP7</accession>
<feature type="compositionally biased region" description="Basic and acidic residues" evidence="1">
    <location>
        <begin position="39"/>
        <end position="51"/>
    </location>
</feature>
<organism evidence="2 3">
    <name type="scientific">Sphingomonas paucimobilis NBRC 13935</name>
    <dbReference type="NCBI Taxonomy" id="1219050"/>
    <lineage>
        <taxon>Bacteria</taxon>
        <taxon>Pseudomonadati</taxon>
        <taxon>Pseudomonadota</taxon>
        <taxon>Alphaproteobacteria</taxon>
        <taxon>Sphingomonadales</taxon>
        <taxon>Sphingomonadaceae</taxon>
        <taxon>Sphingomonas</taxon>
    </lineage>
</organism>
<sequence>MQVPHNSFVLVVDGRKSLFFRNEGDAQYPNLTVEHAVEHPNPADRDQKTDRAGSASSTQSGAGAPAIARGGSNQAGGGGQGAQFAPSRGSMGEADYHQQEEDRFAAETAEMLKRRAMANEFESLIVVAPPKMLGELRKHYHKEVTDRLVGELAKDLTGHPVPEIEAALQKA</sequence>
<feature type="region of interest" description="Disordered" evidence="1">
    <location>
        <begin position="39"/>
        <end position="99"/>
    </location>
</feature>
<dbReference type="Proteomes" id="UP000032025">
    <property type="component" value="Unassembled WGS sequence"/>
</dbReference>
<evidence type="ECO:0000256" key="1">
    <source>
        <dbReference type="SAM" id="MobiDB-lite"/>
    </source>
</evidence>
<dbReference type="EMBL" id="BBJS01000014">
    <property type="protein sequence ID" value="GAN13203.1"/>
    <property type="molecule type" value="Genomic_DNA"/>
</dbReference>
<evidence type="ECO:0000313" key="3">
    <source>
        <dbReference type="Proteomes" id="UP000032025"/>
    </source>
</evidence>
<name>A0A0C9NEP7_SPHPI</name>